<dbReference type="EMBL" id="JARGDH010000005">
    <property type="protein sequence ID" value="KAL0267006.1"/>
    <property type="molecule type" value="Genomic_DNA"/>
</dbReference>
<name>A0AAW2HBF3_9NEOP</name>
<dbReference type="InterPro" id="IPR045330">
    <property type="entry name" value="TRM3/TARBP1"/>
</dbReference>
<gene>
    <name evidence="1" type="ORF">PYX00_009394</name>
</gene>
<dbReference type="PANTHER" id="PTHR12029:SF11">
    <property type="entry name" value="METHYLTRANSFERASE TARBP1-RELATED"/>
    <property type="match status" value="1"/>
</dbReference>
<accession>A0AAW2HBF3</accession>
<organism evidence="1">
    <name type="scientific">Menopon gallinae</name>
    <name type="common">poultry shaft louse</name>
    <dbReference type="NCBI Taxonomy" id="328185"/>
    <lineage>
        <taxon>Eukaryota</taxon>
        <taxon>Metazoa</taxon>
        <taxon>Ecdysozoa</taxon>
        <taxon>Arthropoda</taxon>
        <taxon>Hexapoda</taxon>
        <taxon>Insecta</taxon>
        <taxon>Pterygota</taxon>
        <taxon>Neoptera</taxon>
        <taxon>Paraneoptera</taxon>
        <taxon>Psocodea</taxon>
        <taxon>Troctomorpha</taxon>
        <taxon>Phthiraptera</taxon>
        <taxon>Amblycera</taxon>
        <taxon>Menoponidae</taxon>
        <taxon>Menopon</taxon>
    </lineage>
</organism>
<dbReference type="GO" id="GO:0016423">
    <property type="term" value="F:tRNA (guanine) methyltransferase activity"/>
    <property type="evidence" value="ECO:0007669"/>
    <property type="project" value="TreeGrafter"/>
</dbReference>
<dbReference type="AlphaFoldDB" id="A0AAW2HBF3"/>
<dbReference type="GO" id="GO:0030488">
    <property type="term" value="P:tRNA methylation"/>
    <property type="evidence" value="ECO:0007669"/>
    <property type="project" value="TreeGrafter"/>
</dbReference>
<reference evidence="1" key="1">
    <citation type="journal article" date="2024" name="Gigascience">
        <title>Chromosome-level genome of the poultry shaft louse Menopon gallinae provides insight into the host-switching and adaptive evolution of parasitic lice.</title>
        <authorList>
            <person name="Xu Y."/>
            <person name="Ma L."/>
            <person name="Liu S."/>
            <person name="Liang Y."/>
            <person name="Liu Q."/>
            <person name="He Z."/>
            <person name="Tian L."/>
            <person name="Duan Y."/>
            <person name="Cai W."/>
            <person name="Li H."/>
            <person name="Song F."/>
        </authorList>
    </citation>
    <scope>NUCLEOTIDE SEQUENCE</scope>
    <source>
        <strain evidence="1">Cailab_2023a</strain>
    </source>
</reference>
<dbReference type="PANTHER" id="PTHR12029">
    <property type="entry name" value="RNA METHYLTRANSFERASE"/>
    <property type="match status" value="1"/>
</dbReference>
<sequence length="862" mass="100014">MEIVSNLQRVFKLVLQGGDESKIKEITPQIKAVPGPLQISRDHGNTEINVDVLENVLNSLEKLLYIFHVSYESKFSVYIEFIFQEIQNLLDYAACNNILSSIPFNQFINVFTLAIKLHISHSCDDKTLVNFHTININKVKSRYNSDCDIFSAAVEELTWRLKLISVFYDIFSHTERHNSNIKNLIKNMGAENVECSLFSKLVTSNSDIVAAQTLLNVIPKYINFSKSNLILQYVWNELTDSMSQKNNSIEDSKIFIILCYLSEFYFVPENNKLMAKILKEKNYWTLLQRGLVNPDSAVRKQALYLMKATLSYCTENGLCGNELQQNLKNLEFCLREDDIENFKELCVIIEYLEEKQVHIIQPIFNLIEKFVEKFVTMKGLSVSWIMVMIQRMLCHDNLKIVRGGISNLLKIPVTSYQTEEEMRTSVKSLIFSLNSTQIYMIELSAILDELKHYFEVSSKAPNGEIFFRILIQEICDKQWSSEALFFIIYSLQSVSSQKFWKREELDLVKNLITCGAANHYTYIKSGMQCQLLLVAINLLDTENVCLEDVAGFLNCFHRKTSLQRGTNLWSRIVNWIKDSYTLIDLENIIVKSLQQTEQRNNVKMILVAYDAYKNNEEFSQNIFHLFRNISESFVNIHIRPYCNVDVQDFYLSVICDILRESGDDLEFLKCFTPSLPEIILYIEWQLGCIHHVKDVQRSQNLLKNLSTILNFDRNRWSLINVVNKWFEKICKLILHSDSYKDFPVKKFIMIRTLNVMVDYSTKLVLNRDILSYLRSDLNSPLVKTSEELSLSKNFQTLWGKMNSEYVEGNWKLLSDLTDSPPDNLGVGNGKFIDLCLEALDIGGYTVLPPLMTVLGKRHYHCY</sequence>
<proteinExistence type="predicted"/>
<evidence type="ECO:0000313" key="1">
    <source>
        <dbReference type="EMBL" id="KAL0267006.1"/>
    </source>
</evidence>
<protein>
    <submittedName>
        <fullName evidence="1">Uncharacterized protein</fullName>
    </submittedName>
</protein>
<comment type="caution">
    <text evidence="1">The sequence shown here is derived from an EMBL/GenBank/DDBJ whole genome shotgun (WGS) entry which is preliminary data.</text>
</comment>